<dbReference type="PANTHER" id="PTHR48098:SF3">
    <property type="entry name" value="IRON(III) ENTEROBACTIN ESTERASE"/>
    <property type="match status" value="1"/>
</dbReference>
<accession>A0A2M7G0H4</accession>
<dbReference type="EMBL" id="PFFQ01000054">
    <property type="protein sequence ID" value="PIW15071.1"/>
    <property type="molecule type" value="Genomic_DNA"/>
</dbReference>
<protein>
    <recommendedName>
        <fullName evidence="3">Transposase</fullName>
    </recommendedName>
</protein>
<dbReference type="Proteomes" id="UP000231019">
    <property type="component" value="Unassembled WGS sequence"/>
</dbReference>
<dbReference type="InterPro" id="IPR000801">
    <property type="entry name" value="Esterase-like"/>
</dbReference>
<evidence type="ECO:0000313" key="1">
    <source>
        <dbReference type="EMBL" id="PIW15071.1"/>
    </source>
</evidence>
<dbReference type="Gene3D" id="3.40.50.1820">
    <property type="entry name" value="alpha/beta hydrolase"/>
    <property type="match status" value="1"/>
</dbReference>
<dbReference type="AlphaFoldDB" id="A0A2M7G0H4"/>
<name>A0A2M7G0H4_9BACT</name>
<dbReference type="Pfam" id="PF00756">
    <property type="entry name" value="Esterase"/>
    <property type="match status" value="1"/>
</dbReference>
<proteinExistence type="predicted"/>
<evidence type="ECO:0000313" key="2">
    <source>
        <dbReference type="Proteomes" id="UP000231019"/>
    </source>
</evidence>
<comment type="caution">
    <text evidence="1">The sequence shown here is derived from an EMBL/GenBank/DDBJ whole genome shotgun (WGS) entry which is preliminary data.</text>
</comment>
<gene>
    <name evidence="1" type="ORF">COW36_19305</name>
</gene>
<evidence type="ECO:0008006" key="3">
    <source>
        <dbReference type="Google" id="ProtNLM"/>
    </source>
</evidence>
<organism evidence="1 2">
    <name type="scientific">bacterium (Candidatus Blackallbacteria) CG17_big_fil_post_rev_8_21_14_2_50_48_46</name>
    <dbReference type="NCBI Taxonomy" id="2014261"/>
    <lineage>
        <taxon>Bacteria</taxon>
        <taxon>Candidatus Blackallbacteria</taxon>
    </lineage>
</organism>
<reference evidence="1 2" key="1">
    <citation type="submission" date="2017-09" db="EMBL/GenBank/DDBJ databases">
        <title>Depth-based differentiation of microbial function through sediment-hosted aquifers and enrichment of novel symbionts in the deep terrestrial subsurface.</title>
        <authorList>
            <person name="Probst A.J."/>
            <person name="Ladd B."/>
            <person name="Jarett J.K."/>
            <person name="Geller-Mcgrath D.E."/>
            <person name="Sieber C.M."/>
            <person name="Emerson J.B."/>
            <person name="Anantharaman K."/>
            <person name="Thomas B.C."/>
            <person name="Malmstrom R."/>
            <person name="Stieglmeier M."/>
            <person name="Klingl A."/>
            <person name="Woyke T."/>
            <person name="Ryan C.M."/>
            <person name="Banfield J.F."/>
        </authorList>
    </citation>
    <scope>NUCLEOTIDE SEQUENCE [LARGE SCALE GENOMIC DNA]</scope>
    <source>
        <strain evidence="1">CG17_big_fil_post_rev_8_21_14_2_50_48_46</strain>
    </source>
</reference>
<dbReference type="InterPro" id="IPR029058">
    <property type="entry name" value="AB_hydrolase_fold"/>
</dbReference>
<dbReference type="InterPro" id="IPR050583">
    <property type="entry name" value="Mycobacterial_A85_antigen"/>
</dbReference>
<sequence>MHIGYHSWWSPQLEQTMALKVYGSAGKPMLVFPTQEGRFFEFEDFGMVEVCAEDIEAGRIQIYTVDGIDAQSWTHPHLSVPARVARYEQYERYILQEVLPFIRENNPLHSQRILTTGCSMGAYHAANFFFRHPDKFDALLAISGVYRLNLFIGNYMDSQVYFHTPLAFLPHLNDPQTLKYLRESQIIVSVGQGAWEDPMLADTRALKTILDQKQIPCWIDIWGHDVNHDWPWWRKKMAYFLMHLKI</sequence>
<dbReference type="PANTHER" id="PTHR48098">
    <property type="entry name" value="ENTEROCHELIN ESTERASE-RELATED"/>
    <property type="match status" value="1"/>
</dbReference>
<dbReference type="SUPFAM" id="SSF53474">
    <property type="entry name" value="alpha/beta-Hydrolases"/>
    <property type="match status" value="1"/>
</dbReference>